<dbReference type="AlphaFoldDB" id="A0A7S4A6G3"/>
<protein>
    <submittedName>
        <fullName evidence="2">Uncharacterized protein</fullName>
    </submittedName>
</protein>
<organism evidence="2">
    <name type="scientific">Pelagomonas calceolata</name>
    <dbReference type="NCBI Taxonomy" id="35677"/>
    <lineage>
        <taxon>Eukaryota</taxon>
        <taxon>Sar</taxon>
        <taxon>Stramenopiles</taxon>
        <taxon>Ochrophyta</taxon>
        <taxon>Pelagophyceae</taxon>
        <taxon>Pelagomonadales</taxon>
        <taxon>Pelagomonadaceae</taxon>
        <taxon>Pelagomonas</taxon>
    </lineage>
</organism>
<proteinExistence type="predicted"/>
<name>A0A7S4A6G3_9STRA</name>
<sequence>MIIRTGGSTAPRPPSFEESLNELGPPLSSPRMRTLVIVDAESVGVCATLRNLCESLRRVDFVSVAAHASPAAKISTAVAPASARSAPLDHVLVTIGLFVGQRGRSLWSPRAAPHVICVTKDAERAATLKAMFLYTDVRRTGATFRHATGQKDAVKALREATQRRGVVSAVFCAGWKTTLWCGRTARSLSAWAYPQLLALFGSARERFRDCEAGGGAPEDHQA</sequence>
<gene>
    <name evidence="2" type="ORF">PCAL00307_LOCUS20374</name>
</gene>
<reference evidence="2" key="1">
    <citation type="submission" date="2021-01" db="EMBL/GenBank/DDBJ databases">
        <authorList>
            <person name="Corre E."/>
            <person name="Pelletier E."/>
            <person name="Niang G."/>
            <person name="Scheremetjew M."/>
            <person name="Finn R."/>
            <person name="Kale V."/>
            <person name="Holt S."/>
            <person name="Cochrane G."/>
            <person name="Meng A."/>
            <person name="Brown T."/>
            <person name="Cohen L."/>
        </authorList>
    </citation>
    <scope>NUCLEOTIDE SEQUENCE</scope>
    <source>
        <strain evidence="2">CCMP1756</strain>
    </source>
</reference>
<accession>A0A7S4A6G3</accession>
<feature type="region of interest" description="Disordered" evidence="1">
    <location>
        <begin position="1"/>
        <end position="25"/>
    </location>
</feature>
<dbReference type="EMBL" id="HBIW01023638">
    <property type="protein sequence ID" value="CAE0704926.1"/>
    <property type="molecule type" value="Transcribed_RNA"/>
</dbReference>
<evidence type="ECO:0000256" key="1">
    <source>
        <dbReference type="SAM" id="MobiDB-lite"/>
    </source>
</evidence>
<evidence type="ECO:0000313" key="2">
    <source>
        <dbReference type="EMBL" id="CAE0704926.1"/>
    </source>
</evidence>